<dbReference type="PROSITE" id="PS50102">
    <property type="entry name" value="RRM"/>
    <property type="match status" value="1"/>
</dbReference>
<name>A0A448X1Z8_9PLAT</name>
<evidence type="ECO:0000256" key="1">
    <source>
        <dbReference type="ARBA" id="ARBA00004642"/>
    </source>
</evidence>
<keyword evidence="3" id="KW-0539">Nucleus</keyword>
<dbReference type="PANTHER" id="PTHR13798">
    <property type="entry name" value="RNA BINDING MOTIF RBM PROTEIN -RELATED"/>
    <property type="match status" value="1"/>
</dbReference>
<dbReference type="PANTHER" id="PTHR13798:SF11">
    <property type="entry name" value="RNA-BINDING PROTEIN 7-RELATED"/>
    <property type="match status" value="1"/>
</dbReference>
<evidence type="ECO:0000256" key="3">
    <source>
        <dbReference type="ARBA" id="ARBA00023242"/>
    </source>
</evidence>
<sequence>MECDRTLFVTNFCREVTEELFFELFNQSGPVQSVNIKGNVAFVTYEDEESIIYSCALFKDIKLYGKRLQIKPRKGSKYEQAVIPSVPPYMHIVDRVQAQRSSYRLDMPNFPPSPIPYSIHPGNSEHFMRHFYSPSLSMPDLHDHYGHPFSSSKTGDHHTSLGGHQRSNYRQDI</sequence>
<dbReference type="EMBL" id="CAAALY010076928">
    <property type="protein sequence ID" value="VEL25907.1"/>
    <property type="molecule type" value="Genomic_DNA"/>
</dbReference>
<dbReference type="GO" id="GO:0003727">
    <property type="term" value="F:single-stranded RNA binding"/>
    <property type="evidence" value="ECO:0007669"/>
    <property type="project" value="TreeGrafter"/>
</dbReference>
<evidence type="ECO:0000313" key="8">
    <source>
        <dbReference type="Proteomes" id="UP000784294"/>
    </source>
</evidence>
<proteinExistence type="predicted"/>
<dbReference type="InterPro" id="IPR012677">
    <property type="entry name" value="Nucleotide-bd_a/b_plait_sf"/>
</dbReference>
<dbReference type="InterPro" id="IPR052285">
    <property type="entry name" value="NEXT_complex_subunit"/>
</dbReference>
<dbReference type="InterPro" id="IPR035979">
    <property type="entry name" value="RBD_domain_sf"/>
</dbReference>
<dbReference type="Gene3D" id="3.30.70.330">
    <property type="match status" value="1"/>
</dbReference>
<comment type="caution">
    <text evidence="7">The sequence shown here is derived from an EMBL/GenBank/DDBJ whole genome shotgun (WGS) entry which is preliminary data.</text>
</comment>
<evidence type="ECO:0000256" key="5">
    <source>
        <dbReference type="SAM" id="MobiDB-lite"/>
    </source>
</evidence>
<dbReference type="OrthoDB" id="407442at2759"/>
<dbReference type="GO" id="GO:0000381">
    <property type="term" value="P:regulation of alternative mRNA splicing, via spliceosome"/>
    <property type="evidence" value="ECO:0007669"/>
    <property type="project" value="TreeGrafter"/>
</dbReference>
<protein>
    <recommendedName>
        <fullName evidence="6">RRM domain-containing protein</fullName>
    </recommendedName>
</protein>
<comment type="subcellular location">
    <subcellularLocation>
        <location evidence="1">Nucleus</location>
        <location evidence="1">Nucleoplasm</location>
    </subcellularLocation>
</comment>
<organism evidence="7 8">
    <name type="scientific">Protopolystoma xenopodis</name>
    <dbReference type="NCBI Taxonomy" id="117903"/>
    <lineage>
        <taxon>Eukaryota</taxon>
        <taxon>Metazoa</taxon>
        <taxon>Spiralia</taxon>
        <taxon>Lophotrochozoa</taxon>
        <taxon>Platyhelminthes</taxon>
        <taxon>Monogenea</taxon>
        <taxon>Polyopisthocotylea</taxon>
        <taxon>Polystomatidea</taxon>
        <taxon>Polystomatidae</taxon>
        <taxon>Protopolystoma</taxon>
    </lineage>
</organism>
<evidence type="ECO:0000259" key="6">
    <source>
        <dbReference type="PROSITE" id="PS50102"/>
    </source>
</evidence>
<feature type="domain" description="RRM" evidence="6">
    <location>
        <begin position="5"/>
        <end position="75"/>
    </location>
</feature>
<dbReference type="GO" id="GO:0005654">
    <property type="term" value="C:nucleoplasm"/>
    <property type="evidence" value="ECO:0007669"/>
    <property type="project" value="UniProtKB-SubCell"/>
</dbReference>
<dbReference type="Pfam" id="PF00076">
    <property type="entry name" value="RRM_1"/>
    <property type="match status" value="1"/>
</dbReference>
<accession>A0A448X1Z8</accession>
<dbReference type="Proteomes" id="UP000784294">
    <property type="component" value="Unassembled WGS sequence"/>
</dbReference>
<keyword evidence="2 4" id="KW-0694">RNA-binding</keyword>
<dbReference type="SUPFAM" id="SSF54928">
    <property type="entry name" value="RNA-binding domain, RBD"/>
    <property type="match status" value="1"/>
</dbReference>
<evidence type="ECO:0000313" key="7">
    <source>
        <dbReference type="EMBL" id="VEL25907.1"/>
    </source>
</evidence>
<dbReference type="AlphaFoldDB" id="A0A448X1Z8"/>
<dbReference type="InterPro" id="IPR000504">
    <property type="entry name" value="RRM_dom"/>
</dbReference>
<reference evidence="7" key="1">
    <citation type="submission" date="2018-11" db="EMBL/GenBank/DDBJ databases">
        <authorList>
            <consortium name="Pathogen Informatics"/>
        </authorList>
    </citation>
    <scope>NUCLEOTIDE SEQUENCE</scope>
</reference>
<gene>
    <name evidence="7" type="ORF">PXEA_LOCUS19347</name>
</gene>
<evidence type="ECO:0000256" key="2">
    <source>
        <dbReference type="ARBA" id="ARBA00022884"/>
    </source>
</evidence>
<evidence type="ECO:0000256" key="4">
    <source>
        <dbReference type="PROSITE-ProRule" id="PRU00176"/>
    </source>
</evidence>
<feature type="region of interest" description="Disordered" evidence="5">
    <location>
        <begin position="144"/>
        <end position="173"/>
    </location>
</feature>
<keyword evidence="8" id="KW-1185">Reference proteome</keyword>
<dbReference type="SMART" id="SM00360">
    <property type="entry name" value="RRM"/>
    <property type="match status" value="1"/>
</dbReference>